<feature type="transmembrane region" description="Helical" evidence="7">
    <location>
        <begin position="181"/>
        <end position="202"/>
    </location>
</feature>
<dbReference type="GO" id="GO:0003333">
    <property type="term" value="P:amino acid transmembrane transport"/>
    <property type="evidence" value="ECO:0000318"/>
    <property type="project" value="GO_Central"/>
</dbReference>
<accession>A0A078J8F0</accession>
<evidence type="ECO:0000256" key="6">
    <source>
        <dbReference type="ARBA" id="ARBA00023136"/>
    </source>
</evidence>
<dbReference type="OMA" id="CYSVIAF"/>
<feature type="transmembrane region" description="Helical" evidence="7">
    <location>
        <begin position="354"/>
        <end position="374"/>
    </location>
</feature>
<keyword evidence="4" id="KW-0029">Amino-acid transport</keyword>
<feature type="transmembrane region" description="Helical" evidence="7">
    <location>
        <begin position="31"/>
        <end position="53"/>
    </location>
</feature>
<feature type="transmembrane region" description="Helical" evidence="7">
    <location>
        <begin position="380"/>
        <end position="399"/>
    </location>
</feature>
<proteinExistence type="predicted"/>
<evidence type="ECO:0000256" key="2">
    <source>
        <dbReference type="ARBA" id="ARBA00022448"/>
    </source>
</evidence>
<feature type="transmembrane region" description="Helical" evidence="7">
    <location>
        <begin position="260"/>
        <end position="281"/>
    </location>
</feature>
<keyword evidence="10" id="KW-1185">Reference proteome</keyword>
<dbReference type="AlphaFoldDB" id="A0A078J8F0"/>
<feature type="transmembrane region" description="Helical" evidence="7">
    <location>
        <begin position="301"/>
        <end position="325"/>
    </location>
</feature>
<keyword evidence="6 7" id="KW-0472">Membrane</keyword>
<organism evidence="9 10">
    <name type="scientific">Brassica napus</name>
    <name type="common">Rape</name>
    <dbReference type="NCBI Taxonomy" id="3708"/>
    <lineage>
        <taxon>Eukaryota</taxon>
        <taxon>Viridiplantae</taxon>
        <taxon>Streptophyta</taxon>
        <taxon>Embryophyta</taxon>
        <taxon>Tracheophyta</taxon>
        <taxon>Spermatophyta</taxon>
        <taxon>Magnoliopsida</taxon>
        <taxon>eudicotyledons</taxon>
        <taxon>Gunneridae</taxon>
        <taxon>Pentapetalae</taxon>
        <taxon>rosids</taxon>
        <taxon>malvids</taxon>
        <taxon>Brassicales</taxon>
        <taxon>Brassicaceae</taxon>
        <taxon>Brassiceae</taxon>
        <taxon>Brassica</taxon>
    </lineage>
</organism>
<comment type="subcellular location">
    <subcellularLocation>
        <location evidence="1">Membrane</location>
    </subcellularLocation>
</comment>
<dbReference type="InterPro" id="IPR013057">
    <property type="entry name" value="AA_transpt_TM"/>
</dbReference>
<reference evidence="9 10" key="1">
    <citation type="journal article" date="2014" name="Science">
        <title>Plant genetics. Early allopolyploid evolution in the post-Neolithic Brassica napus oilseed genome.</title>
        <authorList>
            <person name="Chalhoub B."/>
            <person name="Denoeud F."/>
            <person name="Liu S."/>
            <person name="Parkin I.A."/>
            <person name="Tang H."/>
            <person name="Wang X."/>
            <person name="Chiquet J."/>
            <person name="Belcram H."/>
            <person name="Tong C."/>
            <person name="Samans B."/>
            <person name="Correa M."/>
            <person name="Da Silva C."/>
            <person name="Just J."/>
            <person name="Falentin C."/>
            <person name="Koh C.S."/>
            <person name="Le Clainche I."/>
            <person name="Bernard M."/>
            <person name="Bento P."/>
            <person name="Noel B."/>
            <person name="Labadie K."/>
            <person name="Alberti A."/>
            <person name="Charles M."/>
            <person name="Arnaud D."/>
            <person name="Guo H."/>
            <person name="Daviaud C."/>
            <person name="Alamery S."/>
            <person name="Jabbari K."/>
            <person name="Zhao M."/>
            <person name="Edger P.P."/>
            <person name="Chelaifa H."/>
            <person name="Tack D."/>
            <person name="Lassalle G."/>
            <person name="Mestiri I."/>
            <person name="Schnel N."/>
            <person name="Le Paslier M.C."/>
            <person name="Fan G."/>
            <person name="Renault V."/>
            <person name="Bayer P.E."/>
            <person name="Golicz A.A."/>
            <person name="Manoli S."/>
            <person name="Lee T.H."/>
            <person name="Thi V.H."/>
            <person name="Chalabi S."/>
            <person name="Hu Q."/>
            <person name="Fan C."/>
            <person name="Tollenaere R."/>
            <person name="Lu Y."/>
            <person name="Battail C."/>
            <person name="Shen J."/>
            <person name="Sidebottom C.H."/>
            <person name="Wang X."/>
            <person name="Canaguier A."/>
            <person name="Chauveau A."/>
            <person name="Berard A."/>
            <person name="Deniot G."/>
            <person name="Guan M."/>
            <person name="Liu Z."/>
            <person name="Sun F."/>
            <person name="Lim Y.P."/>
            <person name="Lyons E."/>
            <person name="Town C.D."/>
            <person name="Bancroft I."/>
            <person name="Wang X."/>
            <person name="Meng J."/>
            <person name="Ma J."/>
            <person name="Pires J.C."/>
            <person name="King G.J."/>
            <person name="Brunel D."/>
            <person name="Delourme R."/>
            <person name="Renard M."/>
            <person name="Aury J.M."/>
            <person name="Adams K.L."/>
            <person name="Batley J."/>
            <person name="Snowdon R.J."/>
            <person name="Tost J."/>
            <person name="Edwards D."/>
            <person name="Zhou Y."/>
            <person name="Hua W."/>
            <person name="Sharpe A.G."/>
            <person name="Paterson A.H."/>
            <person name="Guan C."/>
            <person name="Wincker P."/>
        </authorList>
    </citation>
    <scope>NUCLEOTIDE SEQUENCE [LARGE SCALE GENOMIC DNA]</scope>
    <source>
        <strain evidence="10">cv. Darmor-bzh</strain>
    </source>
</reference>
<dbReference type="Pfam" id="PF01490">
    <property type="entry name" value="Aa_trans"/>
    <property type="match status" value="1"/>
</dbReference>
<feature type="domain" description="Amino acid transporter transmembrane" evidence="8">
    <location>
        <begin position="28"/>
        <end position="436"/>
    </location>
</feature>
<dbReference type="KEGG" id="bna:106402709"/>
<dbReference type="Gramene" id="CDY63133">
    <property type="protein sequence ID" value="CDY63133"/>
    <property type="gene ID" value="GSBRNA2T00037948001"/>
</dbReference>
<dbReference type="EMBL" id="LK034249">
    <property type="protein sequence ID" value="CDY63133.1"/>
    <property type="molecule type" value="Genomic_DNA"/>
</dbReference>
<keyword evidence="3 7" id="KW-0812">Transmembrane</keyword>
<gene>
    <name evidence="9" type="primary">BnaC06g42450D</name>
    <name evidence="9" type="ORF">GSBRNA2T00037948001</name>
</gene>
<dbReference type="PANTHER" id="PTHR48017">
    <property type="entry name" value="OS05G0424000 PROTEIN-RELATED"/>
    <property type="match status" value="1"/>
</dbReference>
<sequence>MADPPRSDMFPSSRLDSDAGALFVLQSKGEWWHAGFHLTTAIVGPTILTLPYAFRGLGWWLGFVCLTTMGLVTFYAYYLMSKVLDHCEKAGRRHIRFRELAADVLGSGWMFYVVIFIQTAINTGIGIGAILLAGQCLDIMYSSLFPQGTLKLYEFIAMVTAVMIVLSQLPSFHSLRHINCASLLLSLGYTFLVVGACINLGLSKHAPKREYSLEPSDSGRVFSAFTSISIIAAIFGNGILPEIQATLAPPATGKMLKGLILCYTVIFFTFYSAAISGYWVFGNSSSSNILKNLMPDEGPTLAPIVVIGLAVIFVLLQLFAIGLVYSQVAYEIMEKNSADTTKGMFSSRNLVPRLILRTLYMAFCGFMAAMLPFFGDINAVVGAFGFIPLDFVLPMLLYNMTYKPTKRSFTYWINMTIMVVFTCAGLMGAFSSVRKLVLDANKFKLFSSEVVD</sequence>
<evidence type="ECO:0000259" key="8">
    <source>
        <dbReference type="Pfam" id="PF01490"/>
    </source>
</evidence>
<feature type="transmembrane region" description="Helical" evidence="7">
    <location>
        <begin position="411"/>
        <end position="433"/>
    </location>
</feature>
<protein>
    <submittedName>
        <fullName evidence="9">BnaC06g42450D protein</fullName>
    </submittedName>
</protein>
<dbReference type="GO" id="GO:0015171">
    <property type="term" value="F:amino acid transmembrane transporter activity"/>
    <property type="evidence" value="ECO:0000318"/>
    <property type="project" value="GO_Central"/>
</dbReference>
<feature type="transmembrane region" description="Helical" evidence="7">
    <location>
        <begin position="152"/>
        <end position="169"/>
    </location>
</feature>
<dbReference type="PaxDb" id="3708-A0A078J8F0"/>
<keyword evidence="2" id="KW-0813">Transport</keyword>
<evidence type="ECO:0000256" key="5">
    <source>
        <dbReference type="ARBA" id="ARBA00022989"/>
    </source>
</evidence>
<feature type="transmembrane region" description="Helical" evidence="7">
    <location>
        <begin position="100"/>
        <end position="132"/>
    </location>
</feature>
<evidence type="ECO:0000256" key="4">
    <source>
        <dbReference type="ARBA" id="ARBA00022970"/>
    </source>
</evidence>
<dbReference type="STRING" id="3708.A0A078J8F0"/>
<name>A0A078J8F0_BRANA</name>
<dbReference type="OrthoDB" id="40134at2759"/>
<evidence type="ECO:0000256" key="3">
    <source>
        <dbReference type="ARBA" id="ARBA00022692"/>
    </source>
</evidence>
<dbReference type="Proteomes" id="UP000028999">
    <property type="component" value="Unassembled WGS sequence"/>
</dbReference>
<evidence type="ECO:0000313" key="10">
    <source>
        <dbReference type="Proteomes" id="UP000028999"/>
    </source>
</evidence>
<dbReference type="GO" id="GO:0016020">
    <property type="term" value="C:membrane"/>
    <property type="evidence" value="ECO:0000318"/>
    <property type="project" value="GO_Central"/>
</dbReference>
<feature type="transmembrane region" description="Helical" evidence="7">
    <location>
        <begin position="222"/>
        <end position="240"/>
    </location>
</feature>
<evidence type="ECO:0000256" key="7">
    <source>
        <dbReference type="SAM" id="Phobius"/>
    </source>
</evidence>
<evidence type="ECO:0000313" key="9">
    <source>
        <dbReference type="EMBL" id="CDY63133.1"/>
    </source>
</evidence>
<evidence type="ECO:0000256" key="1">
    <source>
        <dbReference type="ARBA" id="ARBA00004370"/>
    </source>
</evidence>
<feature type="transmembrane region" description="Helical" evidence="7">
    <location>
        <begin position="59"/>
        <end position="79"/>
    </location>
</feature>
<keyword evidence="5 7" id="KW-1133">Transmembrane helix</keyword>